<dbReference type="EMBL" id="JAOVZR010000001">
    <property type="protein sequence ID" value="MCY0149128.1"/>
    <property type="molecule type" value="Genomic_DNA"/>
</dbReference>
<organism evidence="1 2">
    <name type="scientific">Hoeflea algicola</name>
    <dbReference type="NCBI Taxonomy" id="2983763"/>
    <lineage>
        <taxon>Bacteria</taxon>
        <taxon>Pseudomonadati</taxon>
        <taxon>Pseudomonadota</taxon>
        <taxon>Alphaproteobacteria</taxon>
        <taxon>Hyphomicrobiales</taxon>
        <taxon>Rhizobiaceae</taxon>
        <taxon>Hoeflea</taxon>
    </lineage>
</organism>
<comment type="caution">
    <text evidence="1">The sequence shown here is derived from an EMBL/GenBank/DDBJ whole genome shotgun (WGS) entry which is preliminary data.</text>
</comment>
<sequence>MTMGTKEVLKVERLQMLSDGGYSNAEEIAHYERDDIEVAAPIKHSAMNSEHFRPVRFIFDEASDTIRCPGGQTLRPSWIHTRNRAIRYRTSACKAWVAVMRRSTITQWLPNCNLCAQFVSLKSHNSLPNYHYRHIKSRRLDLRLVPRRIQT</sequence>
<name>A0ABT3ZBF3_9HYPH</name>
<protein>
    <submittedName>
        <fullName evidence="1">Uncharacterized protein</fullName>
    </submittedName>
</protein>
<dbReference type="RefSeq" id="WP_267654633.1">
    <property type="nucleotide sequence ID" value="NZ_JAOVZR010000001.1"/>
</dbReference>
<proteinExistence type="predicted"/>
<dbReference type="Proteomes" id="UP001073227">
    <property type="component" value="Unassembled WGS sequence"/>
</dbReference>
<keyword evidence="2" id="KW-1185">Reference proteome</keyword>
<reference evidence="1" key="1">
    <citation type="submission" date="2022-10" db="EMBL/GenBank/DDBJ databases">
        <title>Hoeflea sp. G2-23, isolated from marine algae.</title>
        <authorList>
            <person name="Kristyanto S."/>
            <person name="Kim J.M."/>
            <person name="Jeon C.O."/>
        </authorList>
    </citation>
    <scope>NUCLEOTIDE SEQUENCE</scope>
    <source>
        <strain evidence="1">G2-23</strain>
    </source>
</reference>
<accession>A0ABT3ZBF3</accession>
<evidence type="ECO:0000313" key="1">
    <source>
        <dbReference type="EMBL" id="MCY0149128.1"/>
    </source>
</evidence>
<evidence type="ECO:0000313" key="2">
    <source>
        <dbReference type="Proteomes" id="UP001073227"/>
    </source>
</evidence>
<gene>
    <name evidence="1" type="ORF">OEG84_15785</name>
</gene>